<gene>
    <name evidence="1" type="ORF">MA16_Dca003256</name>
</gene>
<dbReference type="EMBL" id="KZ501977">
    <property type="protein sequence ID" value="PKU85516.1"/>
    <property type="molecule type" value="Genomic_DNA"/>
</dbReference>
<dbReference type="AlphaFoldDB" id="A0A2I0XC89"/>
<keyword evidence="2" id="KW-1185">Reference proteome</keyword>
<organism evidence="1 2">
    <name type="scientific">Dendrobium catenatum</name>
    <dbReference type="NCBI Taxonomy" id="906689"/>
    <lineage>
        <taxon>Eukaryota</taxon>
        <taxon>Viridiplantae</taxon>
        <taxon>Streptophyta</taxon>
        <taxon>Embryophyta</taxon>
        <taxon>Tracheophyta</taxon>
        <taxon>Spermatophyta</taxon>
        <taxon>Magnoliopsida</taxon>
        <taxon>Liliopsida</taxon>
        <taxon>Asparagales</taxon>
        <taxon>Orchidaceae</taxon>
        <taxon>Epidendroideae</taxon>
        <taxon>Malaxideae</taxon>
        <taxon>Dendrobiinae</taxon>
        <taxon>Dendrobium</taxon>
    </lineage>
</organism>
<evidence type="ECO:0000313" key="1">
    <source>
        <dbReference type="EMBL" id="PKU85516.1"/>
    </source>
</evidence>
<name>A0A2I0XC89_9ASPA</name>
<accession>A0A2I0XC89</accession>
<evidence type="ECO:0000313" key="2">
    <source>
        <dbReference type="Proteomes" id="UP000233837"/>
    </source>
</evidence>
<reference evidence="1 2" key="1">
    <citation type="journal article" date="2016" name="Sci. Rep.">
        <title>The Dendrobium catenatum Lindl. genome sequence provides insights into polysaccharide synthase, floral development and adaptive evolution.</title>
        <authorList>
            <person name="Zhang G.Q."/>
            <person name="Xu Q."/>
            <person name="Bian C."/>
            <person name="Tsai W.C."/>
            <person name="Yeh C.M."/>
            <person name="Liu K.W."/>
            <person name="Yoshida K."/>
            <person name="Zhang L.S."/>
            <person name="Chang S.B."/>
            <person name="Chen F."/>
            <person name="Shi Y."/>
            <person name="Su Y.Y."/>
            <person name="Zhang Y.Q."/>
            <person name="Chen L.J."/>
            <person name="Yin Y."/>
            <person name="Lin M."/>
            <person name="Huang H."/>
            <person name="Deng H."/>
            <person name="Wang Z.W."/>
            <person name="Zhu S.L."/>
            <person name="Zhao X."/>
            <person name="Deng C."/>
            <person name="Niu S.C."/>
            <person name="Huang J."/>
            <person name="Wang M."/>
            <person name="Liu G.H."/>
            <person name="Yang H.J."/>
            <person name="Xiao X.J."/>
            <person name="Hsiao Y.Y."/>
            <person name="Wu W.L."/>
            <person name="Chen Y.Y."/>
            <person name="Mitsuda N."/>
            <person name="Ohme-Takagi M."/>
            <person name="Luo Y.B."/>
            <person name="Van de Peer Y."/>
            <person name="Liu Z.J."/>
        </authorList>
    </citation>
    <scope>NUCLEOTIDE SEQUENCE [LARGE SCALE GENOMIC DNA]</scope>
    <source>
        <tissue evidence="1">The whole plant</tissue>
    </source>
</reference>
<dbReference type="Proteomes" id="UP000233837">
    <property type="component" value="Unassembled WGS sequence"/>
</dbReference>
<proteinExistence type="predicted"/>
<protein>
    <submittedName>
        <fullName evidence="1">Uncharacterized protein</fullName>
    </submittedName>
</protein>
<dbReference type="STRING" id="906689.A0A2I0XC89"/>
<reference evidence="1 2" key="2">
    <citation type="journal article" date="2017" name="Nature">
        <title>The Apostasia genome and the evolution of orchids.</title>
        <authorList>
            <person name="Zhang G.Q."/>
            <person name="Liu K.W."/>
            <person name="Li Z."/>
            <person name="Lohaus R."/>
            <person name="Hsiao Y.Y."/>
            <person name="Niu S.C."/>
            <person name="Wang J.Y."/>
            <person name="Lin Y.C."/>
            <person name="Xu Q."/>
            <person name="Chen L.J."/>
            <person name="Yoshida K."/>
            <person name="Fujiwara S."/>
            <person name="Wang Z.W."/>
            <person name="Zhang Y.Q."/>
            <person name="Mitsuda N."/>
            <person name="Wang M."/>
            <person name="Liu G.H."/>
            <person name="Pecoraro L."/>
            <person name="Huang H.X."/>
            <person name="Xiao X.J."/>
            <person name="Lin M."/>
            <person name="Wu X.Y."/>
            <person name="Wu W.L."/>
            <person name="Chen Y.Y."/>
            <person name="Chang S.B."/>
            <person name="Sakamoto S."/>
            <person name="Ohme-Takagi M."/>
            <person name="Yagi M."/>
            <person name="Zeng S.J."/>
            <person name="Shen C.Y."/>
            <person name="Yeh C.M."/>
            <person name="Luo Y.B."/>
            <person name="Tsai W.C."/>
            <person name="Van de Peer Y."/>
            <person name="Liu Z.J."/>
        </authorList>
    </citation>
    <scope>NUCLEOTIDE SEQUENCE [LARGE SCALE GENOMIC DNA]</scope>
    <source>
        <tissue evidence="1">The whole plant</tissue>
    </source>
</reference>
<sequence length="287" mass="32132">MLVATENVEKELQPAAFPLRMQFQPFVLPIKFPYLKSYNIYASDLRIPFCKSNLEGDILEAVEEEPELRLLHPFSELVQENEDLVDSIPFSSNLSEISDYTDRIECFSLPNAQALLNGGDPSREHLSEFSELCFEDDAEMKSDDVKIGELKISCSEVQSTPIKSCSSSPFHLPDGASLGHNNLTFREPEAIIVIKHFQEQIKSLEVEETSGQMNLDNVVLALATEHNASFREKYDESVLVRTVVKSLDEGGIIPTNCRKRQGSWSSFTHPSLFSLTAGHYLTSPSLG</sequence>